<evidence type="ECO:0000256" key="7">
    <source>
        <dbReference type="ARBA" id="ARBA00023136"/>
    </source>
</evidence>
<feature type="transmembrane region" description="Helical" evidence="8">
    <location>
        <begin position="36"/>
        <end position="56"/>
    </location>
</feature>
<gene>
    <name evidence="9" type="ORF">CP373A1_06670</name>
</gene>
<evidence type="ECO:0000256" key="8">
    <source>
        <dbReference type="SAM" id="Phobius"/>
    </source>
</evidence>
<evidence type="ECO:0000256" key="5">
    <source>
        <dbReference type="ARBA" id="ARBA00022692"/>
    </source>
</evidence>
<evidence type="ECO:0000256" key="2">
    <source>
        <dbReference type="ARBA" id="ARBA00009773"/>
    </source>
</evidence>
<dbReference type="PANTHER" id="PTHR21716">
    <property type="entry name" value="TRANSMEMBRANE PROTEIN"/>
    <property type="match status" value="1"/>
</dbReference>
<comment type="similarity">
    <text evidence="2">Belongs to the autoinducer-2 exporter (AI-2E) (TC 2.A.86) family.</text>
</comment>
<comment type="caution">
    <text evidence="9">The sequence shown here is derived from an EMBL/GenBank/DDBJ whole genome shotgun (WGS) entry which is preliminary data.</text>
</comment>
<dbReference type="RefSeq" id="WP_055184517.1">
    <property type="nucleotide sequence ID" value="NZ_CABJAZ010000004.1"/>
</dbReference>
<dbReference type="PANTHER" id="PTHR21716:SF53">
    <property type="entry name" value="PERMEASE PERM-RELATED"/>
    <property type="match status" value="1"/>
</dbReference>
<dbReference type="eggNOG" id="COG0628">
    <property type="taxonomic scope" value="Bacteria"/>
</dbReference>
<keyword evidence="3" id="KW-0813">Transport</keyword>
<keyword evidence="6 8" id="KW-1133">Transmembrane helix</keyword>
<feature type="transmembrane region" description="Helical" evidence="8">
    <location>
        <begin position="12"/>
        <end position="30"/>
    </location>
</feature>
<dbReference type="Proteomes" id="UP000092714">
    <property type="component" value="Unassembled WGS sequence"/>
</dbReference>
<dbReference type="AlphaFoldDB" id="A0A174VT86"/>
<keyword evidence="5 8" id="KW-0812">Transmembrane</keyword>
<evidence type="ECO:0000313" key="10">
    <source>
        <dbReference type="Proteomes" id="UP000092714"/>
    </source>
</evidence>
<protein>
    <submittedName>
        <fullName evidence="9">AI-2E family transporter</fullName>
    </submittedName>
</protein>
<dbReference type="EMBL" id="MAPZ01000016">
    <property type="protein sequence ID" value="OBY11173.1"/>
    <property type="molecule type" value="Genomic_DNA"/>
</dbReference>
<evidence type="ECO:0000256" key="3">
    <source>
        <dbReference type="ARBA" id="ARBA00022448"/>
    </source>
</evidence>
<feature type="transmembrane region" description="Helical" evidence="8">
    <location>
        <begin position="208"/>
        <end position="231"/>
    </location>
</feature>
<evidence type="ECO:0000256" key="1">
    <source>
        <dbReference type="ARBA" id="ARBA00004651"/>
    </source>
</evidence>
<dbReference type="GO" id="GO:0055085">
    <property type="term" value="P:transmembrane transport"/>
    <property type="evidence" value="ECO:0007669"/>
    <property type="project" value="TreeGrafter"/>
</dbReference>
<evidence type="ECO:0000256" key="4">
    <source>
        <dbReference type="ARBA" id="ARBA00022475"/>
    </source>
</evidence>
<feature type="transmembrane region" description="Helical" evidence="8">
    <location>
        <begin position="68"/>
        <end position="92"/>
    </location>
</feature>
<feature type="transmembrane region" description="Helical" evidence="8">
    <location>
        <begin position="243"/>
        <end position="265"/>
    </location>
</feature>
<dbReference type="Pfam" id="PF01594">
    <property type="entry name" value="AI-2E_transport"/>
    <property type="match status" value="1"/>
</dbReference>
<keyword evidence="7 8" id="KW-0472">Membrane</keyword>
<feature type="transmembrane region" description="Helical" evidence="8">
    <location>
        <begin position="149"/>
        <end position="171"/>
    </location>
</feature>
<keyword evidence="10" id="KW-1185">Reference proteome</keyword>
<evidence type="ECO:0000256" key="6">
    <source>
        <dbReference type="ARBA" id="ARBA00022989"/>
    </source>
</evidence>
<keyword evidence="4" id="KW-1003">Cell membrane</keyword>
<organism evidence="9 10">
    <name type="scientific">Clostridium paraputrificum</name>
    <dbReference type="NCBI Taxonomy" id="29363"/>
    <lineage>
        <taxon>Bacteria</taxon>
        <taxon>Bacillati</taxon>
        <taxon>Bacillota</taxon>
        <taxon>Clostridia</taxon>
        <taxon>Eubacteriales</taxon>
        <taxon>Clostridiaceae</taxon>
        <taxon>Clostridium</taxon>
    </lineage>
</organism>
<dbReference type="InterPro" id="IPR002549">
    <property type="entry name" value="AI-2E-like"/>
</dbReference>
<reference evidence="9 10" key="1">
    <citation type="submission" date="2016-06" db="EMBL/GenBank/DDBJ databases">
        <authorList>
            <person name="Kjaerup R.B."/>
            <person name="Dalgaard T.S."/>
            <person name="Juul-Madsen H.R."/>
        </authorList>
    </citation>
    <scope>NUCLEOTIDE SEQUENCE [LARGE SCALE GENOMIC DNA]</scope>
    <source>
        <strain evidence="9 10">373-A1</strain>
    </source>
</reference>
<sequence>MNIIKKHKNIIIKLSLCIVVLVLIAIYIFNLNIRKIFNLILLSFIISYILKPLKIYIAKHTKIKEKKVALIIILGILIIAILSIVLLIPTMFKEMNNIGPMINKLTESIEDFFLTSNIGNSTFLKFLYEDGKEKISSFINSFSGSIVGYIITFSENIMSFAVVPVITYYFLADDEFIWNKCSLLIPIKKRELVKKIIKDINKLLESYIVGQLLLSLIVGVITFIALILIRVKFPLWLSILNGIFNIIPYFGPIFGAVPVVFIAFLESPTKALWAALAILIIQQVEGNILSPKITGNSTNMHPLVIIILLLIGESFCGFVGMILAVPIGVIIKVIYEDINYYIF</sequence>
<evidence type="ECO:0000313" key="9">
    <source>
        <dbReference type="EMBL" id="OBY11173.1"/>
    </source>
</evidence>
<proteinExistence type="inferred from homology"/>
<accession>A0A174VT86</accession>
<name>A0A174VT86_9CLOT</name>
<dbReference type="GO" id="GO:0005886">
    <property type="term" value="C:plasma membrane"/>
    <property type="evidence" value="ECO:0007669"/>
    <property type="project" value="UniProtKB-SubCell"/>
</dbReference>
<comment type="subcellular location">
    <subcellularLocation>
        <location evidence="1">Cell membrane</location>
        <topology evidence="1">Multi-pass membrane protein</topology>
    </subcellularLocation>
</comment>
<dbReference type="OrthoDB" id="9793390at2"/>
<feature type="transmembrane region" description="Helical" evidence="8">
    <location>
        <begin position="302"/>
        <end position="335"/>
    </location>
</feature>
<feature type="transmembrane region" description="Helical" evidence="8">
    <location>
        <begin position="271"/>
        <end position="290"/>
    </location>
</feature>